<dbReference type="AlphaFoldDB" id="A0A2P2N5B0"/>
<reference evidence="1" key="1">
    <citation type="submission" date="2018-02" db="EMBL/GenBank/DDBJ databases">
        <title>Rhizophora mucronata_Transcriptome.</title>
        <authorList>
            <person name="Meera S.P."/>
            <person name="Sreeshan A."/>
            <person name="Augustine A."/>
        </authorList>
    </citation>
    <scope>NUCLEOTIDE SEQUENCE</scope>
    <source>
        <tissue evidence="1">Leaf</tissue>
    </source>
</reference>
<evidence type="ECO:0000313" key="1">
    <source>
        <dbReference type="EMBL" id="MBX37653.1"/>
    </source>
</evidence>
<protein>
    <submittedName>
        <fullName evidence="1">Uncharacterized protein</fullName>
    </submittedName>
</protein>
<proteinExistence type="predicted"/>
<organism evidence="1">
    <name type="scientific">Rhizophora mucronata</name>
    <name type="common">Asiatic mangrove</name>
    <dbReference type="NCBI Taxonomy" id="61149"/>
    <lineage>
        <taxon>Eukaryota</taxon>
        <taxon>Viridiplantae</taxon>
        <taxon>Streptophyta</taxon>
        <taxon>Embryophyta</taxon>
        <taxon>Tracheophyta</taxon>
        <taxon>Spermatophyta</taxon>
        <taxon>Magnoliopsida</taxon>
        <taxon>eudicotyledons</taxon>
        <taxon>Gunneridae</taxon>
        <taxon>Pentapetalae</taxon>
        <taxon>rosids</taxon>
        <taxon>fabids</taxon>
        <taxon>Malpighiales</taxon>
        <taxon>Rhizophoraceae</taxon>
        <taxon>Rhizophora</taxon>
    </lineage>
</organism>
<accession>A0A2P2N5B0</accession>
<sequence length="41" mass="4618">MFSYIGFKNHLNKSKPNPAVTTLIDGCIVCLLEFIEISSHH</sequence>
<name>A0A2P2N5B0_RHIMU</name>
<dbReference type="EMBL" id="GGEC01057169">
    <property type="protein sequence ID" value="MBX37653.1"/>
    <property type="molecule type" value="Transcribed_RNA"/>
</dbReference>